<dbReference type="KEGG" id="fli:Fleli_1936"/>
<accession>I4AK39</accession>
<dbReference type="EMBL" id="CP003345">
    <property type="protein sequence ID" value="AFM04324.1"/>
    <property type="molecule type" value="Genomic_DNA"/>
</dbReference>
<gene>
    <name evidence="2" type="ordered locus">Fleli_1936</name>
</gene>
<protein>
    <recommendedName>
        <fullName evidence="4">DUF4424 domain-containing protein</fullName>
    </recommendedName>
</protein>
<feature type="chain" id="PRO_5003685387" description="DUF4424 domain-containing protein" evidence="1">
    <location>
        <begin position="21"/>
        <end position="461"/>
    </location>
</feature>
<dbReference type="HOGENOM" id="CLU_048864_0_0_10"/>
<sequence length="461" mass="54275" precursor="true">MKNIILLLFLSFQTLSLVFANGGVVDENHFKKTGNIRLLQQADISLLKEDLRIKIINDTTFIEVTYFLQNNGNTQSVHYGFPVDMYKSAWRANNYVSLLDFDIWVNDIPAKYSYWRVNDAYESSQYNEEDNQKYVSKIDRQWYALKLDFEKETTQTLTIKYTIQNYHSDDYYGFGFIPTSSERKFVYDLFPSSSWSDGIVNDFFVQIDLSDLKKHECKYKIEGLENVKSQNKDGIYTFKSQNFDLKKRSYLAVIYDNEKRAIADCLQKKYQPFPILSISSSAKNTEYLIDNDPNTVWKAKEGDWIEIKLPKKMISYKIFRTDKIDSTSRRIDYPIGITFLNGNYSSKESFETESRVKKVIVKVNDTMIKNNQGEEYNNLSLDKAYFFNKKSVFECLVSPFKDNLMMYIFQSSDVTNIRPHKDYVHTIFIQIQKSTSESKEINISDLYLFGYQDWYGKNRSF</sequence>
<evidence type="ECO:0000313" key="3">
    <source>
        <dbReference type="Proteomes" id="UP000006054"/>
    </source>
</evidence>
<evidence type="ECO:0008006" key="4">
    <source>
        <dbReference type="Google" id="ProtNLM"/>
    </source>
</evidence>
<dbReference type="STRING" id="880071.Fleli_1936"/>
<evidence type="ECO:0000256" key="1">
    <source>
        <dbReference type="SAM" id="SignalP"/>
    </source>
</evidence>
<feature type="signal peptide" evidence="1">
    <location>
        <begin position="1"/>
        <end position="20"/>
    </location>
</feature>
<dbReference type="AlphaFoldDB" id="I4AK39"/>
<dbReference type="RefSeq" id="WP_014797775.1">
    <property type="nucleotide sequence ID" value="NC_018018.1"/>
</dbReference>
<keyword evidence="3" id="KW-1185">Reference proteome</keyword>
<proteinExistence type="predicted"/>
<keyword evidence="1" id="KW-0732">Signal</keyword>
<dbReference type="Proteomes" id="UP000006054">
    <property type="component" value="Chromosome"/>
</dbReference>
<name>I4AK39_BERLS</name>
<reference evidence="3" key="1">
    <citation type="submission" date="2012-06" db="EMBL/GenBank/DDBJ databases">
        <title>The complete genome of Flexibacter litoralis DSM 6794.</title>
        <authorList>
            <person name="Lucas S."/>
            <person name="Copeland A."/>
            <person name="Lapidus A."/>
            <person name="Glavina del Rio T."/>
            <person name="Dalin E."/>
            <person name="Tice H."/>
            <person name="Bruce D."/>
            <person name="Goodwin L."/>
            <person name="Pitluck S."/>
            <person name="Peters L."/>
            <person name="Ovchinnikova G."/>
            <person name="Lu M."/>
            <person name="Kyrpides N."/>
            <person name="Mavromatis K."/>
            <person name="Ivanova N."/>
            <person name="Brettin T."/>
            <person name="Detter J.C."/>
            <person name="Han C."/>
            <person name="Larimer F."/>
            <person name="Land M."/>
            <person name="Hauser L."/>
            <person name="Markowitz V."/>
            <person name="Cheng J.-F."/>
            <person name="Hugenholtz P."/>
            <person name="Woyke T."/>
            <person name="Wu D."/>
            <person name="Spring S."/>
            <person name="Lang E."/>
            <person name="Kopitz M."/>
            <person name="Brambilla E."/>
            <person name="Klenk H.-P."/>
            <person name="Eisen J.A."/>
        </authorList>
    </citation>
    <scope>NUCLEOTIDE SEQUENCE [LARGE SCALE GENOMIC DNA]</scope>
    <source>
        <strain evidence="3">ATCC 23117 / DSM 6794 / NBRC 15988 / NCIMB 1366 / Sio-4</strain>
    </source>
</reference>
<evidence type="ECO:0000313" key="2">
    <source>
        <dbReference type="EMBL" id="AFM04324.1"/>
    </source>
</evidence>
<organism evidence="2 3">
    <name type="scientific">Bernardetia litoralis (strain ATCC 23117 / DSM 6794 / NBRC 15988 / NCIMB 1366 / Fx l1 / Sio-4)</name>
    <name type="common">Flexibacter litoralis</name>
    <dbReference type="NCBI Taxonomy" id="880071"/>
    <lineage>
        <taxon>Bacteria</taxon>
        <taxon>Pseudomonadati</taxon>
        <taxon>Bacteroidota</taxon>
        <taxon>Cytophagia</taxon>
        <taxon>Cytophagales</taxon>
        <taxon>Bernardetiaceae</taxon>
        <taxon>Bernardetia</taxon>
    </lineage>
</organism>